<organism evidence="11 12">
    <name type="scientific">Streptomyces cremeus</name>
    <dbReference type="NCBI Taxonomy" id="66881"/>
    <lineage>
        <taxon>Bacteria</taxon>
        <taxon>Bacillati</taxon>
        <taxon>Actinomycetota</taxon>
        <taxon>Actinomycetes</taxon>
        <taxon>Kitasatosporales</taxon>
        <taxon>Streptomycetaceae</taxon>
        <taxon>Streptomyces</taxon>
    </lineage>
</organism>
<feature type="binding site" evidence="8">
    <location>
        <begin position="20"/>
        <end position="25"/>
    </location>
    <ligand>
        <name>NAD(+)</name>
        <dbReference type="ChEBI" id="CHEBI:57540"/>
    </ligand>
</feature>
<comment type="catalytic activity">
    <reaction evidence="8">
        <text>carnitine + NAD(+) = 3-dehydrocarnitine + NADH + H(+)</text>
        <dbReference type="Rhea" id="RHEA:19265"/>
        <dbReference type="ChEBI" id="CHEBI:15378"/>
        <dbReference type="ChEBI" id="CHEBI:17126"/>
        <dbReference type="ChEBI" id="CHEBI:57540"/>
        <dbReference type="ChEBI" id="CHEBI:57885"/>
        <dbReference type="ChEBI" id="CHEBI:57945"/>
        <dbReference type="EC" id="1.1.1.108"/>
    </reaction>
</comment>
<evidence type="ECO:0000256" key="2">
    <source>
        <dbReference type="ARBA" id="ARBA00004855"/>
    </source>
</evidence>
<name>A0ABV5PL26_STRCM</name>
<dbReference type="InterPro" id="IPR036291">
    <property type="entry name" value="NAD(P)-bd_dom_sf"/>
</dbReference>
<dbReference type="InterPro" id="IPR006176">
    <property type="entry name" value="3-OHacyl-CoA_DH_NAD-bd"/>
</dbReference>
<dbReference type="EC" id="1.1.1.108" evidence="8"/>
<gene>
    <name evidence="11" type="ORF">ACFFTU_28655</name>
</gene>
<dbReference type="PANTHER" id="PTHR48075:SF5">
    <property type="entry name" value="3-HYDROXYBUTYRYL-COA DEHYDROGENASE"/>
    <property type="match status" value="1"/>
</dbReference>
<evidence type="ECO:0000256" key="7">
    <source>
        <dbReference type="ARBA" id="ARBA00023027"/>
    </source>
</evidence>
<comment type="function">
    <text evidence="8">Catalyzes the NAD(+)-dependent oxidation of L-carnitine to 3-dehydrocarnitine.</text>
</comment>
<protein>
    <recommendedName>
        <fullName evidence="8">L-carnitine dehydrogenase</fullName>
        <shortName evidence="8">CDH</shortName>
        <shortName evidence="8">L-CDH</shortName>
        <ecNumber evidence="8">1.1.1.108</ecNumber>
    </recommendedName>
</protein>
<comment type="subcellular location">
    <subcellularLocation>
        <location evidence="1 8">Cytoplasm</location>
    </subcellularLocation>
</comment>
<comment type="caution">
    <text evidence="11">The sequence shown here is derived from an EMBL/GenBank/DDBJ whole genome shotgun (WGS) entry which is preliminary data.</text>
</comment>
<proteinExistence type="inferred from homology"/>
<evidence type="ECO:0000256" key="1">
    <source>
        <dbReference type="ARBA" id="ARBA00004496"/>
    </source>
</evidence>
<dbReference type="SUPFAM" id="SSF48179">
    <property type="entry name" value="6-phosphogluconate dehydrogenase C-terminal domain-like"/>
    <property type="match status" value="1"/>
</dbReference>
<dbReference type="InterPro" id="IPR006108">
    <property type="entry name" value="3HC_DH_C"/>
</dbReference>
<evidence type="ECO:0000256" key="8">
    <source>
        <dbReference type="HAMAP-Rule" id="MF_02129"/>
    </source>
</evidence>
<sequence>MTSPTPPCAPEDVRRVACVGAGVIGGGWVAHFLARGYDVTAWDPAPDAEPKLRRLVDAAWPALTRLGLAEGACANRLTVAATLQEAVADAQFVQESAPEKLELKRNLLRRLDAAAPAGVVIASSTSGYPMTDMQTEAADPGRLVVGHPFNPPYLIPLVEVVGGERTSAGTVAWASRFYEVAGKSVITMDREVPGFIANRLQEALWREALHMIANGEATVREIDASITEGPGLRWAFMGPMLTFALAGGEGGMAHMLDHFGPSLKSPWTRLEAPELDRKLYDAVVAGCDEAADGRTIADLVAERDRGVIDVLRATGRLPRQRTAGEAAE</sequence>
<keyword evidence="7 8" id="KW-0520">NAD</keyword>
<keyword evidence="5 8" id="KW-0963">Cytoplasm</keyword>
<evidence type="ECO:0000313" key="11">
    <source>
        <dbReference type="EMBL" id="MFB9523922.1"/>
    </source>
</evidence>
<evidence type="ECO:0000313" key="12">
    <source>
        <dbReference type="Proteomes" id="UP001589718"/>
    </source>
</evidence>
<dbReference type="PANTHER" id="PTHR48075">
    <property type="entry name" value="3-HYDROXYACYL-COA DEHYDROGENASE FAMILY PROTEIN"/>
    <property type="match status" value="1"/>
</dbReference>
<dbReference type="InterPro" id="IPR013328">
    <property type="entry name" value="6PGD_dom2"/>
</dbReference>
<dbReference type="HAMAP" id="MF_02129">
    <property type="entry name" value="L_carnitine_dehydrog"/>
    <property type="match status" value="1"/>
</dbReference>
<comment type="subunit">
    <text evidence="4 8">Homodimer.</text>
</comment>
<comment type="similarity">
    <text evidence="8">Belongs to the 3-hydroxyacyl-CoA dehydrogenase family. L-carnitine dehydrogenase subfamily.</text>
</comment>
<evidence type="ECO:0000256" key="5">
    <source>
        <dbReference type="ARBA" id="ARBA00022490"/>
    </source>
</evidence>
<dbReference type="SUPFAM" id="SSF51735">
    <property type="entry name" value="NAD(P)-binding Rossmann-fold domains"/>
    <property type="match status" value="1"/>
</dbReference>
<dbReference type="Proteomes" id="UP001589718">
    <property type="component" value="Unassembled WGS sequence"/>
</dbReference>
<dbReference type="Pfam" id="PF00725">
    <property type="entry name" value="3HCDH"/>
    <property type="match status" value="1"/>
</dbReference>
<dbReference type="EMBL" id="JBHMCR010000019">
    <property type="protein sequence ID" value="MFB9523922.1"/>
    <property type="molecule type" value="Genomic_DNA"/>
</dbReference>
<dbReference type="RefSeq" id="WP_345218530.1">
    <property type="nucleotide sequence ID" value="NZ_BAAAXE010000001.1"/>
</dbReference>
<keyword evidence="6 8" id="KW-0560">Oxidoreductase</keyword>
<feature type="domain" description="3-hydroxyacyl-CoA dehydrogenase NAD binding" evidence="10">
    <location>
        <begin position="16"/>
        <end position="190"/>
    </location>
</feature>
<evidence type="ECO:0000256" key="4">
    <source>
        <dbReference type="ARBA" id="ARBA00011738"/>
    </source>
</evidence>
<comment type="pathway">
    <text evidence="2 8">Amine and polyamine metabolism; carnitine metabolism.</text>
</comment>
<evidence type="ECO:0000259" key="10">
    <source>
        <dbReference type="Pfam" id="PF02737"/>
    </source>
</evidence>
<accession>A0ABV5PL26</accession>
<feature type="domain" description="3-hydroxyacyl-CoA dehydrogenase C-terminal" evidence="9">
    <location>
        <begin position="194"/>
        <end position="278"/>
    </location>
</feature>
<reference evidence="11 12" key="1">
    <citation type="submission" date="2024-09" db="EMBL/GenBank/DDBJ databases">
        <authorList>
            <person name="Sun Q."/>
            <person name="Mori K."/>
        </authorList>
    </citation>
    <scope>NUCLEOTIDE SEQUENCE [LARGE SCALE GENOMIC DNA]</scope>
    <source>
        <strain evidence="11 12">JCM 4362</strain>
    </source>
</reference>
<dbReference type="Gene3D" id="1.10.1040.10">
    <property type="entry name" value="N-(1-d-carboxylethyl)-l-norvaline Dehydrogenase, domain 2"/>
    <property type="match status" value="1"/>
</dbReference>
<dbReference type="InterPro" id="IPR008927">
    <property type="entry name" value="6-PGluconate_DH-like_C_sf"/>
</dbReference>
<dbReference type="InterPro" id="IPR026578">
    <property type="entry name" value="L-carnitine_dehydrogenase"/>
</dbReference>
<evidence type="ECO:0000256" key="6">
    <source>
        <dbReference type="ARBA" id="ARBA00023002"/>
    </source>
</evidence>
<evidence type="ECO:0000259" key="9">
    <source>
        <dbReference type="Pfam" id="PF00725"/>
    </source>
</evidence>
<dbReference type="Pfam" id="PF02737">
    <property type="entry name" value="3HCDH_N"/>
    <property type="match status" value="1"/>
</dbReference>
<comment type="pathway">
    <text evidence="3">Lipid metabolism; butanoate metabolism.</text>
</comment>
<evidence type="ECO:0000256" key="3">
    <source>
        <dbReference type="ARBA" id="ARBA00005086"/>
    </source>
</evidence>
<keyword evidence="12" id="KW-1185">Reference proteome</keyword>
<dbReference type="Gene3D" id="3.40.50.720">
    <property type="entry name" value="NAD(P)-binding Rossmann-like Domain"/>
    <property type="match status" value="1"/>
</dbReference>